<name>A0A6J5KNL0_9CAUD</name>
<evidence type="ECO:0000313" key="1">
    <source>
        <dbReference type="EMBL" id="CAB4122955.1"/>
    </source>
</evidence>
<sequence>LNRQIRIEEAFMNAVLSTFLPEDTDDIWQQVWDKYPNLNPNKLSED</sequence>
<dbReference type="EMBL" id="LR796165">
    <property type="protein sequence ID" value="CAB4122955.1"/>
    <property type="molecule type" value="Genomic_DNA"/>
</dbReference>
<gene>
    <name evidence="1" type="ORF">UFOVP28_89</name>
</gene>
<feature type="non-terminal residue" evidence="1">
    <location>
        <position position="1"/>
    </location>
</feature>
<accession>A0A6J5KNL0</accession>
<proteinExistence type="predicted"/>
<protein>
    <submittedName>
        <fullName evidence="1">Uncharacterized protein</fullName>
    </submittedName>
</protein>
<organism evidence="1">
    <name type="scientific">uncultured Caudovirales phage</name>
    <dbReference type="NCBI Taxonomy" id="2100421"/>
    <lineage>
        <taxon>Viruses</taxon>
        <taxon>Duplodnaviria</taxon>
        <taxon>Heunggongvirae</taxon>
        <taxon>Uroviricota</taxon>
        <taxon>Caudoviricetes</taxon>
        <taxon>Peduoviridae</taxon>
        <taxon>Maltschvirus</taxon>
        <taxon>Maltschvirus maltsch</taxon>
    </lineage>
</organism>
<reference evidence="1" key="1">
    <citation type="submission" date="2020-04" db="EMBL/GenBank/DDBJ databases">
        <authorList>
            <person name="Chiriac C."/>
            <person name="Salcher M."/>
            <person name="Ghai R."/>
            <person name="Kavagutti S V."/>
        </authorList>
    </citation>
    <scope>NUCLEOTIDE SEQUENCE</scope>
</reference>